<dbReference type="InterPro" id="IPR026956">
    <property type="entry name" value="D-ser_dehydrat-like_dom"/>
</dbReference>
<dbReference type="CDD" id="cd06819">
    <property type="entry name" value="PLPDE_III_LS_D-TA"/>
    <property type="match status" value="1"/>
</dbReference>
<dbReference type="InterPro" id="IPR001608">
    <property type="entry name" value="Ala_racemase_N"/>
</dbReference>
<dbReference type="InterPro" id="IPR051466">
    <property type="entry name" value="D-amino_acid_metab_enzyme"/>
</dbReference>
<dbReference type="InterPro" id="IPR029066">
    <property type="entry name" value="PLP-binding_barrel"/>
</dbReference>
<dbReference type="Gene3D" id="2.40.37.20">
    <property type="entry name" value="D-serine dehydratase-like domain"/>
    <property type="match status" value="1"/>
</dbReference>
<dbReference type="EMBL" id="JBHSWN010000001">
    <property type="protein sequence ID" value="MFC6792050.1"/>
    <property type="molecule type" value="Genomic_DNA"/>
</dbReference>
<reference evidence="5" key="1">
    <citation type="journal article" date="2019" name="Int. J. Syst. Evol. Microbiol.">
        <title>The Global Catalogue of Microorganisms (GCM) 10K type strain sequencing project: providing services to taxonomists for standard genome sequencing and annotation.</title>
        <authorList>
            <consortium name="The Broad Institute Genomics Platform"/>
            <consortium name="The Broad Institute Genome Sequencing Center for Infectious Disease"/>
            <person name="Wu L."/>
            <person name="Ma J."/>
        </authorList>
    </citation>
    <scope>NUCLEOTIDE SEQUENCE [LARGE SCALE GENOMIC DNA]</scope>
    <source>
        <strain evidence="5">CCUG 48316</strain>
    </source>
</reference>
<keyword evidence="5" id="KW-1185">Reference proteome</keyword>
<protein>
    <submittedName>
        <fullName evidence="4">DSD1 family PLP-dependent enzyme</fullName>
    </submittedName>
</protein>
<evidence type="ECO:0000313" key="5">
    <source>
        <dbReference type="Proteomes" id="UP001596292"/>
    </source>
</evidence>
<accession>A0ABW2BPB4</accession>
<proteinExistence type="inferred from homology"/>
<dbReference type="SMART" id="SM01119">
    <property type="entry name" value="D-ser_dehydrat"/>
    <property type="match status" value="1"/>
</dbReference>
<organism evidence="4 5">
    <name type="scientific">Methylobacterium komagatae</name>
    <dbReference type="NCBI Taxonomy" id="374425"/>
    <lineage>
        <taxon>Bacteria</taxon>
        <taxon>Pseudomonadati</taxon>
        <taxon>Pseudomonadota</taxon>
        <taxon>Alphaproteobacteria</taxon>
        <taxon>Hyphomicrobiales</taxon>
        <taxon>Methylobacteriaceae</taxon>
        <taxon>Methylobacterium</taxon>
    </lineage>
</organism>
<dbReference type="RefSeq" id="WP_378973528.1">
    <property type="nucleotide sequence ID" value="NZ_JBHSWN010000001.1"/>
</dbReference>
<sequence>MANTIPAAVGMPVEEVDTPCLVVDLDAFERNVEKLGRYMKEHGLRHRAHAKTHKSSDIAMIQMERGGACGVCCQKVSEAEALVSAGIRDVLVSNQVVAPRKIERLAALATRARVLVCVDDIGNVDDLSAAAVKYGVTLECLVEIDVGAGRCGVAPGEPAVAIARRIADRPGLKFAGLQAYQGKAQHVREHGERRTLIQQAIDDTKRTVDLLKADGLSCDIVAGAGTGSFEMEGASGVYNELQCGSYVFMDADYQRVRDEGDKPISAFENSLFILTSVMSKAKKEVAICDAGLKAQSVDSGMPVVFGRSDVEYLKASDEHGVIADPGNVLRLNDRLRLIPGHCDPTVNVYDWLVGVRNGRVEALWPVTARGACL</sequence>
<dbReference type="Proteomes" id="UP001596292">
    <property type="component" value="Unassembled WGS sequence"/>
</dbReference>
<comment type="similarity">
    <text evidence="1">Belongs to the DSD1 family.</text>
</comment>
<dbReference type="Pfam" id="PF14031">
    <property type="entry name" value="D-ser_dehydrat"/>
    <property type="match status" value="1"/>
</dbReference>
<name>A0ABW2BPB4_9HYPH</name>
<gene>
    <name evidence="4" type="ORF">ACFQE0_22210</name>
</gene>
<keyword evidence="2" id="KW-0456">Lyase</keyword>
<dbReference type="Gene3D" id="3.20.20.10">
    <property type="entry name" value="Alanine racemase"/>
    <property type="match status" value="1"/>
</dbReference>
<dbReference type="InterPro" id="IPR042208">
    <property type="entry name" value="D-ser_dehydrat-like_sf"/>
</dbReference>
<evidence type="ECO:0000313" key="4">
    <source>
        <dbReference type="EMBL" id="MFC6792050.1"/>
    </source>
</evidence>
<evidence type="ECO:0000259" key="3">
    <source>
        <dbReference type="SMART" id="SM01119"/>
    </source>
</evidence>
<evidence type="ECO:0000256" key="2">
    <source>
        <dbReference type="ARBA" id="ARBA00023239"/>
    </source>
</evidence>
<feature type="domain" description="D-serine dehydratase-like" evidence="3">
    <location>
        <begin position="270"/>
        <end position="356"/>
    </location>
</feature>
<dbReference type="PANTHER" id="PTHR28004:SF2">
    <property type="entry name" value="D-SERINE DEHYDRATASE"/>
    <property type="match status" value="1"/>
</dbReference>
<dbReference type="SUPFAM" id="SSF51419">
    <property type="entry name" value="PLP-binding barrel"/>
    <property type="match status" value="1"/>
</dbReference>
<dbReference type="Pfam" id="PF01168">
    <property type="entry name" value="Ala_racemase_N"/>
    <property type="match status" value="1"/>
</dbReference>
<evidence type="ECO:0000256" key="1">
    <source>
        <dbReference type="ARBA" id="ARBA00005323"/>
    </source>
</evidence>
<comment type="caution">
    <text evidence="4">The sequence shown here is derived from an EMBL/GenBank/DDBJ whole genome shotgun (WGS) entry which is preliminary data.</text>
</comment>
<dbReference type="PANTHER" id="PTHR28004">
    <property type="entry name" value="ZGC:162816-RELATED"/>
    <property type="match status" value="1"/>
</dbReference>